<dbReference type="AlphaFoldDB" id="A0A8E6B6W2"/>
<dbReference type="PANTHER" id="PTHR35866">
    <property type="entry name" value="PUTATIVE-RELATED"/>
    <property type="match status" value="1"/>
</dbReference>
<accession>A0A8E6B6W2</accession>
<evidence type="ECO:0000313" key="1">
    <source>
        <dbReference type="EMBL" id="QVL32997.1"/>
    </source>
</evidence>
<dbReference type="Pfam" id="PF03692">
    <property type="entry name" value="CxxCxxCC"/>
    <property type="match status" value="1"/>
</dbReference>
<dbReference type="RefSeq" id="WP_213497887.1">
    <property type="nucleotide sequence ID" value="NZ_CP074694.1"/>
</dbReference>
<proteinExistence type="predicted"/>
<dbReference type="PANTHER" id="PTHR35866:SF2">
    <property type="entry name" value="YKGJ FAMILY CYSTEINE CLUSTER PROTEIN"/>
    <property type="match status" value="1"/>
</dbReference>
<dbReference type="EMBL" id="CP074694">
    <property type="protein sequence ID" value="QVL32997.1"/>
    <property type="molecule type" value="Genomic_DNA"/>
</dbReference>
<dbReference type="InterPro" id="IPR005358">
    <property type="entry name" value="Puta_zinc/iron-chelating_dom"/>
</dbReference>
<evidence type="ECO:0000313" key="2">
    <source>
        <dbReference type="Proteomes" id="UP000676194"/>
    </source>
</evidence>
<reference evidence="1" key="1">
    <citation type="submission" date="2021-05" db="EMBL/GenBank/DDBJ databases">
        <title>Complete genome sequence of the cellulolytic planctomycete Telmatocola sphagniphila SP2T and characterization of the first cellulase from planctomycetes.</title>
        <authorList>
            <person name="Rakitin A.L."/>
            <person name="Beletsky A.V."/>
            <person name="Naumoff D.G."/>
            <person name="Kulichevskaya I.S."/>
            <person name="Mardanov A.V."/>
            <person name="Ravin N.V."/>
            <person name="Dedysh S.N."/>
        </authorList>
    </citation>
    <scope>NUCLEOTIDE SEQUENCE</scope>
    <source>
        <strain evidence="1">SP2T</strain>
    </source>
</reference>
<protein>
    <submittedName>
        <fullName evidence="1">YkgJ family cysteine cluster protein</fullName>
    </submittedName>
</protein>
<sequence length="421" mass="48630">MRLTLQSLPVLHNWDCHACGECCREYEIQITEEERQRIIDQKWEEDPEMKGVTLFKPSGRFKKQWRLNHRESDDGCVFLTEKGLCRIHGKFGEPAKPLACRVYPFILIPVAKQWKVGLRFACPSVTKNIGKAMPGHLEELQVYAQALEKRANVTDETIVEPPPLQTSQSVSWEDLQVFARHFRNLLTDNSDYPIEFRLRVILGVATICRSARFDKVSGNRLEEFLGILTQEVLAITPEDNTELAPPGWIGRILFRQISAVFCRKDKGPQQGISRKGRVALLFAAWRFVRGSGPIPKTHRQIPDGTFEAAEKPTGGLLDETEDLFERYFRVKLDSMQFCGATNDNRMFWDGLESLLLTFPIVCWLARVFHDRPQEEAFRWALQVVDDNFGFNKLLKSQRYVYSTRIMCKRGELAKLIAWYSR</sequence>
<keyword evidence="2" id="KW-1185">Reference proteome</keyword>
<dbReference type="KEGG" id="tsph:KIH39_03515"/>
<dbReference type="Proteomes" id="UP000676194">
    <property type="component" value="Chromosome"/>
</dbReference>
<name>A0A8E6B6W2_9BACT</name>
<organism evidence="1 2">
    <name type="scientific">Telmatocola sphagniphila</name>
    <dbReference type="NCBI Taxonomy" id="1123043"/>
    <lineage>
        <taxon>Bacteria</taxon>
        <taxon>Pseudomonadati</taxon>
        <taxon>Planctomycetota</taxon>
        <taxon>Planctomycetia</taxon>
        <taxon>Gemmatales</taxon>
        <taxon>Gemmataceae</taxon>
    </lineage>
</organism>
<gene>
    <name evidence="1" type="ORF">KIH39_03515</name>
</gene>